<accession>A0A6M3LB85</accession>
<evidence type="ECO:0000313" key="1">
    <source>
        <dbReference type="EMBL" id="QJA91753.1"/>
    </source>
</evidence>
<gene>
    <name evidence="1" type="ORF">MM415B03262_0004</name>
</gene>
<organism evidence="1">
    <name type="scientific">viral metagenome</name>
    <dbReference type="NCBI Taxonomy" id="1070528"/>
    <lineage>
        <taxon>unclassified sequences</taxon>
        <taxon>metagenomes</taxon>
        <taxon>organismal metagenomes</taxon>
    </lineage>
</organism>
<sequence length="56" mass="6026">MLEKEAIKARNKALALSQADVDATAPAKQAYQEATAQAWQAYQEATAQADKEEAST</sequence>
<proteinExistence type="predicted"/>
<name>A0A6M3LB85_9ZZZZ</name>
<dbReference type="AlphaFoldDB" id="A0A6M3LB85"/>
<protein>
    <submittedName>
        <fullName evidence="1">Uncharacterized protein</fullName>
    </submittedName>
</protein>
<dbReference type="EMBL" id="MT143011">
    <property type="protein sequence ID" value="QJA91753.1"/>
    <property type="molecule type" value="Genomic_DNA"/>
</dbReference>
<reference evidence="1" key="1">
    <citation type="submission" date="2020-03" db="EMBL/GenBank/DDBJ databases">
        <title>The deep terrestrial virosphere.</title>
        <authorList>
            <person name="Holmfeldt K."/>
            <person name="Nilsson E."/>
            <person name="Simone D."/>
            <person name="Lopez-Fernandez M."/>
            <person name="Wu X."/>
            <person name="de Brujin I."/>
            <person name="Lundin D."/>
            <person name="Andersson A."/>
            <person name="Bertilsson S."/>
            <person name="Dopson M."/>
        </authorList>
    </citation>
    <scope>NUCLEOTIDE SEQUENCE</scope>
    <source>
        <strain evidence="1">MM415B03262</strain>
    </source>
</reference>